<evidence type="ECO:0000256" key="1">
    <source>
        <dbReference type="ARBA" id="ARBA00022679"/>
    </source>
</evidence>
<dbReference type="STRING" id="502682.BMF35_a1123"/>
<dbReference type="CDD" id="cd00830">
    <property type="entry name" value="KAS_III"/>
    <property type="match status" value="1"/>
</dbReference>
<evidence type="ECO:0000313" key="3">
    <source>
        <dbReference type="EMBL" id="KLE31897.1"/>
    </source>
</evidence>
<dbReference type="PANTHER" id="PTHR34069:SF2">
    <property type="entry name" value="BETA-KETOACYL-[ACYL-CARRIER-PROTEIN] SYNTHASE III"/>
    <property type="match status" value="1"/>
</dbReference>
<dbReference type="InterPro" id="IPR013747">
    <property type="entry name" value="ACP_syn_III_C"/>
</dbReference>
<keyword evidence="4" id="KW-1185">Reference proteome</keyword>
<dbReference type="KEGG" id="egn:BMF35_a1123"/>
<dbReference type="GO" id="GO:0044550">
    <property type="term" value="P:secondary metabolite biosynthetic process"/>
    <property type="evidence" value="ECO:0007669"/>
    <property type="project" value="TreeGrafter"/>
</dbReference>
<dbReference type="InterPro" id="IPR016039">
    <property type="entry name" value="Thiolase-like"/>
</dbReference>
<dbReference type="Pfam" id="PF08545">
    <property type="entry name" value="ACP_syn_III"/>
    <property type="match status" value="1"/>
</dbReference>
<keyword evidence="1" id="KW-0808">Transferase</keyword>
<dbReference type="Gene3D" id="3.40.47.10">
    <property type="match status" value="1"/>
</dbReference>
<accession>A0A0G9MMH7</accession>
<dbReference type="OrthoDB" id="4336181at2"/>
<dbReference type="Pfam" id="PF08541">
    <property type="entry name" value="ACP_syn_III_C"/>
    <property type="match status" value="1"/>
</dbReference>
<dbReference type="PATRIC" id="fig|502682.8.peg.2160"/>
<dbReference type="AlphaFoldDB" id="A0A0G9MMH7"/>
<comment type="caution">
    <text evidence="3">The sequence shown here is derived from an EMBL/GenBank/DDBJ whole genome shotgun (WGS) entry which is preliminary data.</text>
</comment>
<dbReference type="GO" id="GO:0006633">
    <property type="term" value="P:fatty acid biosynthetic process"/>
    <property type="evidence" value="ECO:0007669"/>
    <property type="project" value="InterPro"/>
</dbReference>
<evidence type="ECO:0000313" key="4">
    <source>
        <dbReference type="Proteomes" id="UP000053070"/>
    </source>
</evidence>
<sequence>MLSGFTIAGWGAYRPRMAVRSAALDARYGEAEGWTEEQFGIASRHVAAPDETSSMMAAQAARAALAMAGWDEADFDAIIGGCGVMEQPIPSTAALVQDRLGLGQSGIVAFDVNQTCLGFMTALDVVGMGIATGRWKRVLVFASDIASCSLDPANAKARSIFGDGAAAVAIEADDSGERGIAASRFVTNGAHHELAQLRAGGTKLRVEEGYDALVAGSRFEMDAFGIFKAAAKALPGVIEGALQDADIARNDLACIICHQASAPGVEHVKRLFAPHEDRVVDIFATHGNQIAASIPTCLAYALDEGRAKPGDHVLLLGTAAGISAGAMVVRI</sequence>
<protein>
    <submittedName>
        <fullName evidence="3">3-oxoacyl-ACP synthase</fullName>
    </submittedName>
</protein>
<keyword evidence="2" id="KW-0012">Acyltransferase</keyword>
<dbReference type="GO" id="GO:0004315">
    <property type="term" value="F:3-oxoacyl-[acyl-carrier-protein] synthase activity"/>
    <property type="evidence" value="ECO:0007669"/>
    <property type="project" value="InterPro"/>
</dbReference>
<dbReference type="Proteomes" id="UP000053070">
    <property type="component" value="Unassembled WGS sequence"/>
</dbReference>
<name>A0A0G9MMH7_9SPHN</name>
<gene>
    <name evidence="3" type="ORF">AAW01_10615</name>
</gene>
<organism evidence="3 4">
    <name type="scientific">Aurantiacibacter gangjinensis</name>
    <dbReference type="NCBI Taxonomy" id="502682"/>
    <lineage>
        <taxon>Bacteria</taxon>
        <taxon>Pseudomonadati</taxon>
        <taxon>Pseudomonadota</taxon>
        <taxon>Alphaproteobacteria</taxon>
        <taxon>Sphingomonadales</taxon>
        <taxon>Erythrobacteraceae</taxon>
        <taxon>Aurantiacibacter</taxon>
    </lineage>
</organism>
<dbReference type="PANTHER" id="PTHR34069">
    <property type="entry name" value="3-OXOACYL-[ACYL-CARRIER-PROTEIN] SYNTHASE 3"/>
    <property type="match status" value="1"/>
</dbReference>
<evidence type="ECO:0000256" key="2">
    <source>
        <dbReference type="ARBA" id="ARBA00023315"/>
    </source>
</evidence>
<dbReference type="InterPro" id="IPR013751">
    <property type="entry name" value="ACP_syn_III_N"/>
</dbReference>
<dbReference type="EMBL" id="LBHC01000002">
    <property type="protein sequence ID" value="KLE31897.1"/>
    <property type="molecule type" value="Genomic_DNA"/>
</dbReference>
<dbReference type="SUPFAM" id="SSF53901">
    <property type="entry name" value="Thiolase-like"/>
    <property type="match status" value="1"/>
</dbReference>
<reference evidence="3 4" key="1">
    <citation type="submission" date="2015-04" db="EMBL/GenBank/DDBJ databases">
        <title>The draft genome sequence of Erythrobacr gangjinensis K7-2.</title>
        <authorList>
            <person name="Zhuang L."/>
            <person name="Liu Y."/>
            <person name="Shao Z."/>
        </authorList>
    </citation>
    <scope>NUCLEOTIDE SEQUENCE [LARGE SCALE GENOMIC DNA]</scope>
    <source>
        <strain evidence="3 4">K7-2</strain>
    </source>
</reference>
<proteinExistence type="predicted"/>